<evidence type="ECO:0000256" key="5">
    <source>
        <dbReference type="ARBA" id="ARBA00023140"/>
    </source>
</evidence>
<protein>
    <submittedName>
        <fullName evidence="6">Peroxisomal biogenesis factor 11</fullName>
    </submittedName>
</protein>
<dbReference type="AlphaFoldDB" id="A0A061RM03"/>
<gene>
    <name evidence="6" type="ORF">TSPGSL018_1608</name>
</gene>
<accession>A0A061RM03</accession>
<evidence type="ECO:0000313" key="6">
    <source>
        <dbReference type="EMBL" id="JAC71561.1"/>
    </source>
</evidence>
<dbReference type="PANTHER" id="PTHR12652">
    <property type="entry name" value="PEROXISOMAL BIOGENESIS FACTOR 11"/>
    <property type="match status" value="1"/>
</dbReference>
<dbReference type="InterPro" id="IPR008733">
    <property type="entry name" value="PEX11"/>
</dbReference>
<sequence>MTTREHLETLTTFVSKYEAKDKLTGLLQYAAMFCADGKEGRAKTIQLKISNARRVFRVLNETNPLKALAGKPLIGKDPLPLELLEKIKLLSFAGYCVGNHLAFAGETGVIRDQKFVSKAHKLSLWGWCLSSLSTGLSEMYQIANLLTEKRTEGGDEHSTRSEAIRREIKSRLFNTAHALSMVVLALGLLQRLPIRARTLGALGVFASAVSCYKLYPALPSSRKVE</sequence>
<evidence type="ECO:0000256" key="3">
    <source>
        <dbReference type="ARBA" id="ARBA00022593"/>
    </source>
</evidence>
<reference evidence="6" key="1">
    <citation type="submission" date="2014-05" db="EMBL/GenBank/DDBJ databases">
        <title>The transcriptome of the halophilic microalga Tetraselmis sp. GSL018 isolated from the Great Salt Lake, Utah.</title>
        <authorList>
            <person name="Jinkerson R.E."/>
            <person name="D'Adamo S."/>
            <person name="Posewitz M.C."/>
        </authorList>
    </citation>
    <scope>NUCLEOTIDE SEQUENCE</scope>
    <source>
        <strain evidence="6">GSL018</strain>
    </source>
</reference>
<comment type="similarity">
    <text evidence="2">Belongs to the peroxin-11 family.</text>
</comment>
<evidence type="ECO:0000256" key="2">
    <source>
        <dbReference type="ARBA" id="ARBA00008194"/>
    </source>
</evidence>
<evidence type="ECO:0000256" key="4">
    <source>
        <dbReference type="ARBA" id="ARBA00023136"/>
    </source>
</evidence>
<dbReference type="Pfam" id="PF05648">
    <property type="entry name" value="PEX11"/>
    <property type="match status" value="1"/>
</dbReference>
<name>A0A061RM03_9CHLO</name>
<keyword evidence="4" id="KW-0472">Membrane</keyword>
<keyword evidence="3" id="KW-0962">Peroxisome biogenesis</keyword>
<dbReference type="EMBL" id="GBEZ01014518">
    <property type="protein sequence ID" value="JAC71561.1"/>
    <property type="molecule type" value="Transcribed_RNA"/>
</dbReference>
<dbReference type="PANTHER" id="PTHR12652:SF50">
    <property type="entry name" value="PEROXIN 11"/>
    <property type="match status" value="1"/>
</dbReference>
<organism evidence="6">
    <name type="scientific">Tetraselmis sp. GSL018</name>
    <dbReference type="NCBI Taxonomy" id="582737"/>
    <lineage>
        <taxon>Eukaryota</taxon>
        <taxon>Viridiplantae</taxon>
        <taxon>Chlorophyta</taxon>
        <taxon>core chlorophytes</taxon>
        <taxon>Chlorodendrophyceae</taxon>
        <taxon>Chlorodendrales</taxon>
        <taxon>Chlorodendraceae</taxon>
        <taxon>Tetraselmis</taxon>
    </lineage>
</organism>
<dbReference type="GO" id="GO:0005778">
    <property type="term" value="C:peroxisomal membrane"/>
    <property type="evidence" value="ECO:0007669"/>
    <property type="project" value="UniProtKB-SubCell"/>
</dbReference>
<dbReference type="GO" id="GO:0016559">
    <property type="term" value="P:peroxisome fission"/>
    <property type="evidence" value="ECO:0007669"/>
    <property type="project" value="InterPro"/>
</dbReference>
<comment type="subcellular location">
    <subcellularLocation>
        <location evidence="1">Peroxisome membrane</location>
        <topology evidence="1">Multi-pass membrane protein</topology>
    </subcellularLocation>
</comment>
<evidence type="ECO:0000256" key="1">
    <source>
        <dbReference type="ARBA" id="ARBA00004585"/>
    </source>
</evidence>
<dbReference type="GO" id="GO:0042802">
    <property type="term" value="F:identical protein binding"/>
    <property type="evidence" value="ECO:0007669"/>
    <property type="project" value="UniProtKB-ARBA"/>
</dbReference>
<dbReference type="GO" id="GO:0044375">
    <property type="term" value="P:regulation of peroxisome size"/>
    <property type="evidence" value="ECO:0007669"/>
    <property type="project" value="UniProtKB-ARBA"/>
</dbReference>
<keyword evidence="5" id="KW-0576">Peroxisome</keyword>
<proteinExistence type="inferred from homology"/>